<dbReference type="PANTHER" id="PTHR30629:SF2">
    <property type="entry name" value="PROPHAGE INTEGRASE INTS-RELATED"/>
    <property type="match status" value="1"/>
</dbReference>
<dbReference type="EMBL" id="UHJA01000001">
    <property type="protein sequence ID" value="SUP75949.1"/>
    <property type="molecule type" value="Genomic_DNA"/>
</dbReference>
<dbReference type="GO" id="GO:0003677">
    <property type="term" value="F:DNA binding"/>
    <property type="evidence" value="ECO:0007669"/>
    <property type="project" value="UniProtKB-UniRule"/>
</dbReference>
<dbReference type="PANTHER" id="PTHR30629">
    <property type="entry name" value="PROPHAGE INTEGRASE"/>
    <property type="match status" value="1"/>
</dbReference>
<dbReference type="SUPFAM" id="SSF54171">
    <property type="entry name" value="DNA-binding domain"/>
    <property type="match status" value="1"/>
</dbReference>
<dbReference type="SUPFAM" id="SSF56349">
    <property type="entry name" value="DNA breaking-rejoining enzymes"/>
    <property type="match status" value="1"/>
</dbReference>
<evidence type="ECO:0000256" key="3">
    <source>
        <dbReference type="ARBA" id="ARBA00023125"/>
    </source>
</evidence>
<dbReference type="Pfam" id="PF00589">
    <property type="entry name" value="Phage_integrase"/>
    <property type="match status" value="1"/>
</dbReference>
<accession>A0A380PRL6</accession>
<dbReference type="InterPro" id="IPR050808">
    <property type="entry name" value="Phage_Integrase"/>
</dbReference>
<evidence type="ECO:0000313" key="8">
    <source>
        <dbReference type="EMBL" id="SUP75949.1"/>
    </source>
</evidence>
<dbReference type="InterPro" id="IPR002104">
    <property type="entry name" value="Integrase_catalytic"/>
</dbReference>
<dbReference type="InterPro" id="IPR011010">
    <property type="entry name" value="DNA_brk_join_enz"/>
</dbReference>
<proteinExistence type="inferred from homology"/>
<dbReference type="GO" id="GO:0008907">
    <property type="term" value="F:integrase activity"/>
    <property type="evidence" value="ECO:0007669"/>
    <property type="project" value="InterPro"/>
</dbReference>
<dbReference type="GO" id="GO:0006310">
    <property type="term" value="P:DNA recombination"/>
    <property type="evidence" value="ECO:0007669"/>
    <property type="project" value="UniProtKB-KW"/>
</dbReference>
<keyword evidence="3 5" id="KW-0238">DNA-binding</keyword>
<dbReference type="Pfam" id="PF22022">
    <property type="entry name" value="Phage_int_M"/>
    <property type="match status" value="1"/>
</dbReference>
<dbReference type="OrthoDB" id="8781634at2"/>
<dbReference type="InterPro" id="IPR044068">
    <property type="entry name" value="CB"/>
</dbReference>
<evidence type="ECO:0000259" key="7">
    <source>
        <dbReference type="PROSITE" id="PS51900"/>
    </source>
</evidence>
<dbReference type="RefSeq" id="WP_032913217.1">
    <property type="nucleotide sequence ID" value="NZ_CP023964.1"/>
</dbReference>
<keyword evidence="2" id="KW-0229">DNA integration</keyword>
<keyword evidence="4" id="KW-0233">DNA recombination</keyword>
<feature type="domain" description="Core-binding (CB)" evidence="7">
    <location>
        <begin position="76"/>
        <end position="157"/>
    </location>
</feature>
<evidence type="ECO:0000256" key="2">
    <source>
        <dbReference type="ARBA" id="ARBA00022908"/>
    </source>
</evidence>
<evidence type="ECO:0000256" key="4">
    <source>
        <dbReference type="ARBA" id="ARBA00023172"/>
    </source>
</evidence>
<name>A0A380PRL6_YERFR</name>
<reference evidence="8 9" key="1">
    <citation type="submission" date="2018-06" db="EMBL/GenBank/DDBJ databases">
        <authorList>
            <consortium name="Pathogen Informatics"/>
            <person name="Doyle S."/>
        </authorList>
    </citation>
    <scope>NUCLEOTIDE SEQUENCE [LARGE SCALE GENOMIC DNA]</scope>
    <source>
        <strain evidence="8 9">NCTC11470</strain>
    </source>
</reference>
<dbReference type="Gene3D" id="3.30.160.60">
    <property type="entry name" value="Classic Zinc Finger"/>
    <property type="match status" value="1"/>
</dbReference>
<dbReference type="Pfam" id="PF09003">
    <property type="entry name" value="Arm-DNA-bind_1"/>
    <property type="match status" value="1"/>
</dbReference>
<dbReference type="PROSITE" id="PS51900">
    <property type="entry name" value="CB"/>
    <property type="match status" value="1"/>
</dbReference>
<comment type="similarity">
    <text evidence="1">Belongs to the 'phage' integrase family.</text>
</comment>
<organism evidence="8 9">
    <name type="scientific">Yersinia frederiksenii</name>
    <dbReference type="NCBI Taxonomy" id="29484"/>
    <lineage>
        <taxon>Bacteria</taxon>
        <taxon>Pseudomonadati</taxon>
        <taxon>Pseudomonadota</taxon>
        <taxon>Gammaproteobacteria</taxon>
        <taxon>Enterobacterales</taxon>
        <taxon>Yersiniaceae</taxon>
        <taxon>Yersinia</taxon>
    </lineage>
</organism>
<dbReference type="Gene3D" id="1.10.443.10">
    <property type="entry name" value="Intergrase catalytic core"/>
    <property type="match status" value="1"/>
</dbReference>
<feature type="domain" description="Tyr recombinase" evidence="6">
    <location>
        <begin position="177"/>
        <end position="360"/>
    </location>
</feature>
<dbReference type="PROSITE" id="PS51898">
    <property type="entry name" value="TYR_RECOMBINASE"/>
    <property type="match status" value="1"/>
</dbReference>
<evidence type="ECO:0000256" key="5">
    <source>
        <dbReference type="PROSITE-ProRule" id="PRU01248"/>
    </source>
</evidence>
<dbReference type="Gene3D" id="1.10.150.130">
    <property type="match status" value="1"/>
</dbReference>
<dbReference type="InterPro" id="IPR010998">
    <property type="entry name" value="Integrase_recombinase_N"/>
</dbReference>
<evidence type="ECO:0000313" key="9">
    <source>
        <dbReference type="Proteomes" id="UP000254835"/>
    </source>
</evidence>
<dbReference type="GeneID" id="57906221"/>
<dbReference type="Proteomes" id="UP000254835">
    <property type="component" value="Unassembled WGS sequence"/>
</dbReference>
<sequence length="360" mass="41197">MAKRPGKYDANLPKNLTFRRVQQTFYWRNPLTGKELSLGKIARRDAISQAIEANNFIEQNYTPVALLEKLKGTQEYTLAAWLKRYDVIYKRRELAENTYKVRKGQIAMISEKLGSNVLTKISTRHVAEFLEFWVAQDKKTMAATMRSVLSDIFREAIVEGHIENNPVTPTRSAKPVVKRERLELDQYLAIRNVANTLPAWFGLSMDLALVTGQRREDLTLMRFDQIVDGRLQIDQGKTGAMISLPLDLELKAVGLRLSSVIERCRLASKTDFMISTGIRKNSPDGSLHPDSLTKKFVTARTGTDFRFDESPPTFHEIRSLAGRLYEKEKGKEFAMKLLGHKSEKMTNKYLDTRGKEYVML</sequence>
<dbReference type="AlphaFoldDB" id="A0A380PRL6"/>
<dbReference type="InterPro" id="IPR015094">
    <property type="entry name" value="Integrase_lambda-typ_DNA-bd_N"/>
</dbReference>
<evidence type="ECO:0000256" key="1">
    <source>
        <dbReference type="ARBA" id="ARBA00008857"/>
    </source>
</evidence>
<dbReference type="InterPro" id="IPR013762">
    <property type="entry name" value="Integrase-like_cat_sf"/>
</dbReference>
<gene>
    <name evidence="8" type="primary">int_3</name>
    <name evidence="8" type="ORF">NCTC11470_00969</name>
</gene>
<dbReference type="InterPro" id="IPR053876">
    <property type="entry name" value="Phage_int_M"/>
</dbReference>
<dbReference type="InterPro" id="IPR016177">
    <property type="entry name" value="DNA-bd_dom_sf"/>
</dbReference>
<protein>
    <submittedName>
        <fullName evidence="8">Phage integrase</fullName>
    </submittedName>
</protein>
<evidence type="ECO:0000259" key="6">
    <source>
        <dbReference type="PROSITE" id="PS51898"/>
    </source>
</evidence>